<dbReference type="InterPro" id="IPR011043">
    <property type="entry name" value="Gal_Oxase/kelch_b-propeller"/>
</dbReference>
<organism evidence="1 2">
    <name type="scientific">Mucilaginibacter angelicae</name>
    <dbReference type="NCBI Taxonomy" id="869718"/>
    <lineage>
        <taxon>Bacteria</taxon>
        <taxon>Pseudomonadati</taxon>
        <taxon>Bacteroidota</taxon>
        <taxon>Sphingobacteriia</taxon>
        <taxon>Sphingobacteriales</taxon>
        <taxon>Sphingobacteriaceae</taxon>
        <taxon>Mucilaginibacter</taxon>
    </lineage>
</organism>
<dbReference type="InterPro" id="IPR015915">
    <property type="entry name" value="Kelch-typ_b-propeller"/>
</dbReference>
<gene>
    <name evidence="1" type="ORF">ACFFGT_02445</name>
</gene>
<evidence type="ECO:0000313" key="1">
    <source>
        <dbReference type="EMBL" id="MFC0513034.1"/>
    </source>
</evidence>
<dbReference type="InterPro" id="IPR051677">
    <property type="entry name" value="AfsR-DnrI-RedD_regulator"/>
</dbReference>
<protein>
    <submittedName>
        <fullName evidence="1">Galactose oxidase</fullName>
    </submittedName>
</protein>
<name>A0ABV6L002_9SPHI</name>
<dbReference type="SUPFAM" id="SSF50965">
    <property type="entry name" value="Galactose oxidase, central domain"/>
    <property type="match status" value="1"/>
</dbReference>
<accession>A0ABV6L002</accession>
<comment type="caution">
    <text evidence="1">The sequence shown here is derived from an EMBL/GenBank/DDBJ whole genome shotgun (WGS) entry which is preliminary data.</text>
</comment>
<reference evidence="1 2" key="1">
    <citation type="submission" date="2024-09" db="EMBL/GenBank/DDBJ databases">
        <authorList>
            <person name="Sun Q."/>
            <person name="Mori K."/>
        </authorList>
    </citation>
    <scope>NUCLEOTIDE SEQUENCE [LARGE SCALE GENOMIC DNA]</scope>
    <source>
        <strain evidence="1 2">NCAIM B.02415</strain>
    </source>
</reference>
<dbReference type="Proteomes" id="UP001589828">
    <property type="component" value="Unassembled WGS sequence"/>
</dbReference>
<dbReference type="Gene3D" id="2.120.10.80">
    <property type="entry name" value="Kelch-type beta propeller"/>
    <property type="match status" value="1"/>
</dbReference>
<dbReference type="PANTHER" id="PTHR35807:SF1">
    <property type="entry name" value="TRANSCRIPTIONAL REGULATOR REDD"/>
    <property type="match status" value="1"/>
</dbReference>
<proteinExistence type="predicted"/>
<dbReference type="RefSeq" id="WP_377020907.1">
    <property type="nucleotide sequence ID" value="NZ_JBHLTS010000004.1"/>
</dbReference>
<dbReference type="PANTHER" id="PTHR35807">
    <property type="entry name" value="TRANSCRIPTIONAL REGULATOR REDD-RELATED"/>
    <property type="match status" value="1"/>
</dbReference>
<keyword evidence="2" id="KW-1185">Reference proteome</keyword>
<sequence length="859" mass="98479">MGKFYLLYSKVVFVAFFCFAGLNCFAQNYGLRFASHEVVQDKRTSLELSPQKGFCFNGSFELSFDISFFPAYNVYFGYVVRIVSDDKRNFDLVYNTAKNHFELVTGDKEPQISFDISQHALYNQWNRIRISFDASRSRLQVFSGGKTYTQQNVTLSKIACYRITFGTNNHGEFETTDVPPMKIRDIQIVQSGNTQYKWPLNETDGNIAHEQIRHQDASIVNPVWVSLMHRNWSKVQAFTVNGMASVSFDQDSESLFVIATDTVYTYDINTGIVKKNAAVSKLNLNQGNRAIYNPLNKSLYSFYTDARQVSRFNFSTNSWQSNFKPGQVTRYWHINKIISQRDSSMYLFGGYGYLLYHNQVLQYHFNTNKWDSIIYKGDFYMPRYLAATGATSKGDTAYILGGYGNASGKQILTPKYMYDMMRYTVSDHTFKKMFEIAPQGTDGFTFANSLVVDPENKNYYALIFPRHIYNSTLKLIRGSLSKPAYQVLESGIPYQFHDVHSFADLYFAPRSNKFIVVTLLRSEAGQTGVAVYTLLGPPLFQAVRPESSGSNPAVTVWAIAAIGLIAGGAVYLTRKRQPRTTEIKQVVFEPRAAHFQRINDQSGPPAEPEPEQIPVEREPLKNTILLFGGLQIFDAGGTEITKLFTPLIKEIFLLMLLYTIRLGRGISSERLNEMFWIDKPEKRASNNRSVSIIKLKTLLEGMDHCRLSKETGAWTIDIDPEVVYVDYNRYLTLIKNKRKLNKQKIKELSDITQRGQFLPNSDYDWLDSFKSEISNDIINTYLYHARSAEFSQDPEFLIELANFIFYFDPVNEDAMILKCKAFSALGKHSLAKHTFENFSKTYKAIYERDFEKEFQAIVS</sequence>
<evidence type="ECO:0000313" key="2">
    <source>
        <dbReference type="Proteomes" id="UP001589828"/>
    </source>
</evidence>
<dbReference type="EMBL" id="JBHLTS010000004">
    <property type="protein sequence ID" value="MFC0513034.1"/>
    <property type="molecule type" value="Genomic_DNA"/>
</dbReference>